<keyword evidence="3" id="KW-1185">Reference proteome</keyword>
<dbReference type="InterPro" id="IPR051693">
    <property type="entry name" value="UPF0046_metallophosphoest"/>
</dbReference>
<dbReference type="Proteomes" id="UP001220010">
    <property type="component" value="Unassembled WGS sequence"/>
</dbReference>
<dbReference type="InterPro" id="IPR004843">
    <property type="entry name" value="Calcineurin-like_PHP"/>
</dbReference>
<gene>
    <name evidence="2" type="ORF">P0O15_07820</name>
</gene>
<evidence type="ECO:0000313" key="2">
    <source>
        <dbReference type="EMBL" id="MDF0591074.1"/>
    </source>
</evidence>
<evidence type="ECO:0000313" key="3">
    <source>
        <dbReference type="Proteomes" id="UP001220010"/>
    </source>
</evidence>
<protein>
    <submittedName>
        <fullName evidence="2">Metallophosphoesterase family protein</fullName>
    </submittedName>
</protein>
<dbReference type="EMBL" id="JARFPK010000026">
    <property type="protein sequence ID" value="MDF0591074.1"/>
    <property type="molecule type" value="Genomic_DNA"/>
</dbReference>
<name>A0ABT5X8P5_9EURY</name>
<reference evidence="2 3" key="1">
    <citation type="submission" date="2023-03" db="EMBL/GenBank/DDBJ databases">
        <title>WGS of Methanotrichaceae archaeon Mx.</title>
        <authorList>
            <person name="Sorokin D.Y."/>
            <person name="Merkel A.Y."/>
        </authorList>
    </citation>
    <scope>NUCLEOTIDE SEQUENCE [LARGE SCALE GENOMIC DNA]</scope>
    <source>
        <strain evidence="2 3">Mx</strain>
    </source>
</reference>
<dbReference type="PANTHER" id="PTHR12905">
    <property type="entry name" value="METALLOPHOSPHOESTERASE"/>
    <property type="match status" value="1"/>
</dbReference>
<dbReference type="SUPFAM" id="SSF56300">
    <property type="entry name" value="Metallo-dependent phosphatases"/>
    <property type="match status" value="1"/>
</dbReference>
<dbReference type="PANTHER" id="PTHR12905:SF0">
    <property type="entry name" value="CALCINEURIN-LIKE PHOSPHOESTERASE DOMAIN-CONTAINING PROTEIN"/>
    <property type="match status" value="1"/>
</dbReference>
<dbReference type="InterPro" id="IPR029052">
    <property type="entry name" value="Metallo-depent_PP-like"/>
</dbReference>
<dbReference type="RefSeq" id="WP_316966817.1">
    <property type="nucleotide sequence ID" value="NZ_JARFPK010000026.1"/>
</dbReference>
<evidence type="ECO:0000259" key="1">
    <source>
        <dbReference type="Pfam" id="PF00149"/>
    </source>
</evidence>
<dbReference type="Gene3D" id="3.60.21.10">
    <property type="match status" value="1"/>
</dbReference>
<feature type="domain" description="Calcineurin-like phosphoesterase" evidence="1">
    <location>
        <begin position="1"/>
        <end position="184"/>
    </location>
</feature>
<accession>A0ABT5X8P5</accession>
<proteinExistence type="predicted"/>
<comment type="caution">
    <text evidence="2">The sequence shown here is derived from an EMBL/GenBank/DDBJ whole genome shotgun (WGS) entry which is preliminary data.</text>
</comment>
<sequence>MRILAMADLHGSTERLRLLKGADVDVDVVAFCGDLHNLDPPDRMRPVAEALAAFGPPVLIVPGNMDPKETAPKVWKEAGLLMVHRDFRVLGNCGFIGFGGMVARDERRLSDPNRFYSSDEDVYRSLTRLWGRISGSSRRVLLTHQPPRGTRDLIYNGERGGSAGLRRFVEEAVPDLLLCGHIHEDWGEGWIGSTRVVNVGELRKGRAAVIDLEGEISVEWIEP</sequence>
<dbReference type="Pfam" id="PF00149">
    <property type="entry name" value="Metallophos"/>
    <property type="match status" value="1"/>
</dbReference>
<organism evidence="2 3">
    <name type="scientific">Candidatus Methanocrinis natronophilus</name>
    <dbReference type="NCBI Taxonomy" id="3033396"/>
    <lineage>
        <taxon>Archaea</taxon>
        <taxon>Methanobacteriati</taxon>
        <taxon>Methanobacteriota</taxon>
        <taxon>Stenosarchaea group</taxon>
        <taxon>Methanomicrobia</taxon>
        <taxon>Methanotrichales</taxon>
        <taxon>Methanotrichaceae</taxon>
        <taxon>Methanocrinis</taxon>
    </lineage>
</organism>